<dbReference type="SUPFAM" id="SSF55729">
    <property type="entry name" value="Acyl-CoA N-acyltransferases (Nat)"/>
    <property type="match status" value="1"/>
</dbReference>
<comment type="caution">
    <text evidence="2">The sequence shown here is derived from an EMBL/GenBank/DDBJ whole genome shotgun (WGS) entry which is preliminary data.</text>
</comment>
<dbReference type="AlphaFoldDB" id="A0AA37V7F5"/>
<gene>
    <name evidence="2" type="ORF">comes_28640</name>
</gene>
<dbReference type="InterPro" id="IPR016181">
    <property type="entry name" value="Acyl_CoA_acyltransferase"/>
</dbReference>
<dbReference type="InterPro" id="IPR000182">
    <property type="entry name" value="GNAT_dom"/>
</dbReference>
<evidence type="ECO:0000313" key="3">
    <source>
        <dbReference type="Proteomes" id="UP001145109"/>
    </source>
</evidence>
<feature type="domain" description="N-acetyltransferase" evidence="1">
    <location>
        <begin position="3"/>
        <end position="143"/>
    </location>
</feature>
<evidence type="ECO:0000259" key="1">
    <source>
        <dbReference type="PROSITE" id="PS51186"/>
    </source>
</evidence>
<dbReference type="GO" id="GO:0016747">
    <property type="term" value="F:acyltransferase activity, transferring groups other than amino-acyl groups"/>
    <property type="evidence" value="ECO:0007669"/>
    <property type="project" value="InterPro"/>
</dbReference>
<dbReference type="Pfam" id="PF00583">
    <property type="entry name" value="Acetyltransf_1"/>
    <property type="match status" value="1"/>
</dbReference>
<accession>A0AA37V7F5</accession>
<dbReference type="PROSITE" id="PS51186">
    <property type="entry name" value="GNAT"/>
    <property type="match status" value="1"/>
</dbReference>
<evidence type="ECO:0000313" key="2">
    <source>
        <dbReference type="EMBL" id="GLG88317.1"/>
    </source>
</evidence>
<proteinExistence type="predicted"/>
<dbReference type="Gene3D" id="3.40.630.30">
    <property type="match status" value="1"/>
</dbReference>
<dbReference type="EMBL" id="BSCI01000023">
    <property type="protein sequence ID" value="GLG88317.1"/>
    <property type="molecule type" value="Genomic_DNA"/>
</dbReference>
<reference evidence="2" key="2">
    <citation type="submission" date="2022-11" db="EMBL/GenBank/DDBJ databases">
        <title>Draft genome sequence of Coprococcus comes strain 31264.</title>
        <authorList>
            <person name="Hisatomi A."/>
            <person name="Ohkuma M."/>
            <person name="Sakamoto M."/>
        </authorList>
    </citation>
    <scope>NUCLEOTIDE SEQUENCE</scope>
    <source>
        <strain evidence="2">JCM 31264</strain>
    </source>
</reference>
<name>A0AA37V7F5_9FIRM</name>
<sequence>MMKAVRVTEEWQRAGVHYVRTQAMCLGFKIPLEGEFSDDTPEDEYILVMDGIYPVSTCRLHYLDEHTGKIERVATLESYRGRHYGQAGIIEAENWMREKGVTKIYINSRKAALGFYEKLGYTADFSQVSGSGEFECVMTEKELA</sequence>
<dbReference type="Proteomes" id="UP001145109">
    <property type="component" value="Unassembled WGS sequence"/>
</dbReference>
<dbReference type="RefSeq" id="WP_172676616.1">
    <property type="nucleotide sequence ID" value="NZ_BSCI01000023.1"/>
</dbReference>
<protein>
    <submittedName>
        <fullName evidence="2">N-acetyltransferase</fullName>
    </submittedName>
</protein>
<reference evidence="2" key="1">
    <citation type="submission" date="2022-09" db="EMBL/GenBank/DDBJ databases">
        <title>Draft genome sequence of Coprococcus comes strain 31264.</title>
        <authorList>
            <person name="Atsushi H."/>
            <person name="Moriya O."/>
            <person name="Mitsuo S."/>
        </authorList>
    </citation>
    <scope>NUCLEOTIDE SEQUENCE</scope>
    <source>
        <strain evidence="2">JCM 31264</strain>
    </source>
</reference>
<organism evidence="2 3">
    <name type="scientific">Coprococcus comes</name>
    <dbReference type="NCBI Taxonomy" id="410072"/>
    <lineage>
        <taxon>Bacteria</taxon>
        <taxon>Bacillati</taxon>
        <taxon>Bacillota</taxon>
        <taxon>Clostridia</taxon>
        <taxon>Lachnospirales</taxon>
        <taxon>Lachnospiraceae</taxon>
        <taxon>Coprococcus</taxon>
    </lineage>
</organism>
<dbReference type="CDD" id="cd04301">
    <property type="entry name" value="NAT_SF"/>
    <property type="match status" value="1"/>
</dbReference>